<proteinExistence type="inferred from homology"/>
<keyword evidence="12" id="KW-1185">Reference proteome</keyword>
<sequence>MTRVKRYLDVVLKTICVSLFALLVILVSWQVITRLVLNNPSVWTEEAARYVFIWLSLIGISIATGEKADVCIDFLVRKVPVFWQRWVEVLAYLCTLSFATIVMVWGGWDNAMLTWDQKNPVLPLNAGVLYLAVPVSGALLTLYLLFHLVRTLSPSYTGVEEIAPEDEVEL</sequence>
<comment type="subcellular location">
    <subcellularLocation>
        <location evidence="1">Cell inner membrane</location>
        <topology evidence="1">Multi-pass membrane protein</topology>
    </subcellularLocation>
</comment>
<dbReference type="GO" id="GO:0015740">
    <property type="term" value="P:C4-dicarboxylate transport"/>
    <property type="evidence" value="ECO:0007669"/>
    <property type="project" value="TreeGrafter"/>
</dbReference>
<keyword evidence="3" id="KW-1003">Cell membrane</keyword>
<keyword evidence="6 9" id="KW-1133">Transmembrane helix</keyword>
<keyword evidence="2" id="KW-0813">Transport</keyword>
<gene>
    <name evidence="11" type="ORF">ATL41_1308</name>
</gene>
<evidence type="ECO:0000256" key="9">
    <source>
        <dbReference type="SAM" id="Phobius"/>
    </source>
</evidence>
<dbReference type="GO" id="GO:0022857">
    <property type="term" value="F:transmembrane transporter activity"/>
    <property type="evidence" value="ECO:0007669"/>
    <property type="project" value="TreeGrafter"/>
</dbReference>
<comment type="similarity">
    <text evidence="8">Belongs to the TRAP transporter small permease family.</text>
</comment>
<dbReference type="Pfam" id="PF04290">
    <property type="entry name" value="DctQ"/>
    <property type="match status" value="1"/>
</dbReference>
<protein>
    <submittedName>
        <fullName evidence="11">TRAP-type C4-dicarboxylate transport system permease small subunit</fullName>
    </submittedName>
</protein>
<organism evidence="11 12">
    <name type="scientific">Flavimobilis soli</name>
    <dbReference type="NCBI Taxonomy" id="442709"/>
    <lineage>
        <taxon>Bacteria</taxon>
        <taxon>Bacillati</taxon>
        <taxon>Actinomycetota</taxon>
        <taxon>Actinomycetes</taxon>
        <taxon>Micrococcales</taxon>
        <taxon>Jonesiaceae</taxon>
        <taxon>Flavimobilis</taxon>
    </lineage>
</organism>
<feature type="domain" description="Tripartite ATP-independent periplasmic transporters DctQ component" evidence="10">
    <location>
        <begin position="23"/>
        <end position="152"/>
    </location>
</feature>
<dbReference type="GO" id="GO:0005886">
    <property type="term" value="C:plasma membrane"/>
    <property type="evidence" value="ECO:0007669"/>
    <property type="project" value="UniProtKB-SubCell"/>
</dbReference>
<accession>A0A2A9EED5</accession>
<dbReference type="PANTHER" id="PTHR35011">
    <property type="entry name" value="2,3-DIKETO-L-GULONATE TRAP TRANSPORTER SMALL PERMEASE PROTEIN YIAM"/>
    <property type="match status" value="1"/>
</dbReference>
<dbReference type="PANTHER" id="PTHR35011:SF2">
    <property type="entry name" value="2,3-DIKETO-L-GULONATE TRAP TRANSPORTER SMALL PERMEASE PROTEIN YIAM"/>
    <property type="match status" value="1"/>
</dbReference>
<evidence type="ECO:0000256" key="8">
    <source>
        <dbReference type="ARBA" id="ARBA00038436"/>
    </source>
</evidence>
<evidence type="ECO:0000256" key="5">
    <source>
        <dbReference type="ARBA" id="ARBA00022692"/>
    </source>
</evidence>
<name>A0A2A9EED5_9MICO</name>
<feature type="transmembrane region" description="Helical" evidence="9">
    <location>
        <begin position="128"/>
        <end position="146"/>
    </location>
</feature>
<evidence type="ECO:0000313" key="11">
    <source>
        <dbReference type="EMBL" id="PFG36579.1"/>
    </source>
</evidence>
<evidence type="ECO:0000256" key="1">
    <source>
        <dbReference type="ARBA" id="ARBA00004429"/>
    </source>
</evidence>
<evidence type="ECO:0000256" key="2">
    <source>
        <dbReference type="ARBA" id="ARBA00022448"/>
    </source>
</evidence>
<keyword evidence="5 9" id="KW-0812">Transmembrane</keyword>
<dbReference type="Proteomes" id="UP000221394">
    <property type="component" value="Unassembled WGS sequence"/>
</dbReference>
<evidence type="ECO:0000256" key="4">
    <source>
        <dbReference type="ARBA" id="ARBA00022519"/>
    </source>
</evidence>
<feature type="transmembrane region" description="Helical" evidence="9">
    <location>
        <begin position="47"/>
        <end position="65"/>
    </location>
</feature>
<dbReference type="OrthoDB" id="2085311at2"/>
<feature type="transmembrane region" description="Helical" evidence="9">
    <location>
        <begin position="86"/>
        <end position="108"/>
    </location>
</feature>
<evidence type="ECO:0000256" key="6">
    <source>
        <dbReference type="ARBA" id="ARBA00022989"/>
    </source>
</evidence>
<evidence type="ECO:0000256" key="7">
    <source>
        <dbReference type="ARBA" id="ARBA00023136"/>
    </source>
</evidence>
<evidence type="ECO:0000313" key="12">
    <source>
        <dbReference type="Proteomes" id="UP000221394"/>
    </source>
</evidence>
<evidence type="ECO:0000256" key="3">
    <source>
        <dbReference type="ARBA" id="ARBA00022475"/>
    </source>
</evidence>
<feature type="transmembrane region" description="Helical" evidence="9">
    <location>
        <begin position="12"/>
        <end position="32"/>
    </location>
</feature>
<dbReference type="InterPro" id="IPR007387">
    <property type="entry name" value="TRAP_DctQ"/>
</dbReference>
<reference evidence="11 12" key="1">
    <citation type="submission" date="2017-10" db="EMBL/GenBank/DDBJ databases">
        <title>Sequencing the genomes of 1000 actinobacteria strains.</title>
        <authorList>
            <person name="Klenk H.-P."/>
        </authorList>
    </citation>
    <scope>NUCLEOTIDE SEQUENCE [LARGE SCALE GENOMIC DNA]</scope>
    <source>
        <strain evidence="11 12">DSM 21574</strain>
    </source>
</reference>
<evidence type="ECO:0000259" key="10">
    <source>
        <dbReference type="Pfam" id="PF04290"/>
    </source>
</evidence>
<dbReference type="RefSeq" id="WP_098457743.1">
    <property type="nucleotide sequence ID" value="NZ_PDJH01000001.1"/>
</dbReference>
<dbReference type="InterPro" id="IPR055348">
    <property type="entry name" value="DctQ"/>
</dbReference>
<dbReference type="EMBL" id="PDJH01000001">
    <property type="protein sequence ID" value="PFG36579.1"/>
    <property type="molecule type" value="Genomic_DNA"/>
</dbReference>
<keyword evidence="4" id="KW-0997">Cell inner membrane</keyword>
<comment type="caution">
    <text evidence="11">The sequence shown here is derived from an EMBL/GenBank/DDBJ whole genome shotgun (WGS) entry which is preliminary data.</text>
</comment>
<dbReference type="AlphaFoldDB" id="A0A2A9EED5"/>
<keyword evidence="7 9" id="KW-0472">Membrane</keyword>